<name>A0A6C0DJF1_9ZZZZ</name>
<dbReference type="Gene3D" id="3.30.420.10">
    <property type="entry name" value="Ribonuclease H-like superfamily/Ribonuclease H"/>
    <property type="match status" value="1"/>
</dbReference>
<evidence type="ECO:0000256" key="1">
    <source>
        <dbReference type="SAM" id="Coils"/>
    </source>
</evidence>
<evidence type="ECO:0008006" key="3">
    <source>
        <dbReference type="Google" id="ProtNLM"/>
    </source>
</evidence>
<organism evidence="2">
    <name type="scientific">viral metagenome</name>
    <dbReference type="NCBI Taxonomy" id="1070528"/>
    <lineage>
        <taxon>unclassified sequences</taxon>
        <taxon>metagenomes</taxon>
        <taxon>organismal metagenomes</taxon>
    </lineage>
</organism>
<dbReference type="InterPro" id="IPR012337">
    <property type="entry name" value="RNaseH-like_sf"/>
</dbReference>
<keyword evidence="1" id="KW-0175">Coiled coil</keyword>
<dbReference type="EMBL" id="MN739631">
    <property type="protein sequence ID" value="QHT17068.1"/>
    <property type="molecule type" value="Genomic_DNA"/>
</dbReference>
<dbReference type="AlphaFoldDB" id="A0A6C0DJF1"/>
<dbReference type="GO" id="GO:0003676">
    <property type="term" value="F:nucleic acid binding"/>
    <property type="evidence" value="ECO:0007669"/>
    <property type="project" value="InterPro"/>
</dbReference>
<feature type="coiled-coil region" evidence="1">
    <location>
        <begin position="224"/>
        <end position="251"/>
    </location>
</feature>
<accession>A0A6C0DJF1</accession>
<dbReference type="SUPFAM" id="SSF53098">
    <property type="entry name" value="Ribonuclease H-like"/>
    <property type="match status" value="1"/>
</dbReference>
<dbReference type="InterPro" id="IPR036397">
    <property type="entry name" value="RNaseH_sf"/>
</dbReference>
<protein>
    <recommendedName>
        <fullName evidence="3">Mitochondrial resolvase Ydc2 catalytic domain-containing protein</fullName>
    </recommendedName>
</protein>
<sequence length="344" mass="39697">MRLISFDIGIKNMAYCILSTDSSNIEILDWNVLNLMDSEQPKRICTCIIPPKTKKQQPKPCTKVAKFQKSGNFYCEKHAKSNTQYFMPVKQTTMASLKKLKLEELLRIGISHTLFINIENFTKLNKPKILEIVSNFYEKKNLEAIVFKKSKTASDTDLIKIGKNMKVLLNNITGIDEITHVVIENQISPIANRMKTIQGMLAQYFIMKNSDIEIEFVSSANKLKQFETKKNNNIENIMKKKEDKNEGFENILIETEKSTENKTKLVTTNPNYKEHKKDGVFYCSQILEINSCFHNWKNALDTKKKDDLADSFLQGIWYLKNRHPSKINILLNADDLKINSVLLS</sequence>
<reference evidence="2" key="1">
    <citation type="journal article" date="2020" name="Nature">
        <title>Giant virus diversity and host interactions through global metagenomics.</title>
        <authorList>
            <person name="Schulz F."/>
            <person name="Roux S."/>
            <person name="Paez-Espino D."/>
            <person name="Jungbluth S."/>
            <person name="Walsh D.A."/>
            <person name="Denef V.J."/>
            <person name="McMahon K.D."/>
            <person name="Konstantinidis K.T."/>
            <person name="Eloe-Fadrosh E.A."/>
            <person name="Kyrpides N.C."/>
            <person name="Woyke T."/>
        </authorList>
    </citation>
    <scope>NUCLEOTIDE SEQUENCE</scope>
    <source>
        <strain evidence="2">GVMAG-M-3300023174-24</strain>
    </source>
</reference>
<proteinExistence type="predicted"/>
<evidence type="ECO:0000313" key="2">
    <source>
        <dbReference type="EMBL" id="QHT17068.1"/>
    </source>
</evidence>